<name>A0A6A6F348_9PEZI</name>
<dbReference type="Pfam" id="PF26639">
    <property type="entry name" value="Het-6_barrel"/>
    <property type="match status" value="1"/>
</dbReference>
<dbReference type="OrthoDB" id="3629193at2759"/>
<dbReference type="AlphaFoldDB" id="A0A6A6F348"/>
<sequence>MSHRASSNGKPWPSHRMPMTLFTQAAASEPMHSGVLSSEMRSISLDRRHEELVPPTNHPIHCSANGSVHLSTSTEAATITDPNFPSFRRTFFIATHYQSFFKTVHGYIGLADAPPVQDEIWLLVGGSVPFLLRPYAGDSEYAGCHSLVGDCYIHGMMDGEMVGRDKGGEGDRGWEEVVLA</sequence>
<organism evidence="1 2">
    <name type="scientific">Cercospora zeae-maydis SCOH1-5</name>
    <dbReference type="NCBI Taxonomy" id="717836"/>
    <lineage>
        <taxon>Eukaryota</taxon>
        <taxon>Fungi</taxon>
        <taxon>Dikarya</taxon>
        <taxon>Ascomycota</taxon>
        <taxon>Pezizomycotina</taxon>
        <taxon>Dothideomycetes</taxon>
        <taxon>Dothideomycetidae</taxon>
        <taxon>Mycosphaerellales</taxon>
        <taxon>Mycosphaerellaceae</taxon>
        <taxon>Cercospora</taxon>
    </lineage>
</organism>
<reference evidence="1" key="1">
    <citation type="journal article" date="2020" name="Stud. Mycol.">
        <title>101 Dothideomycetes genomes: a test case for predicting lifestyles and emergence of pathogens.</title>
        <authorList>
            <person name="Haridas S."/>
            <person name="Albert R."/>
            <person name="Binder M."/>
            <person name="Bloem J."/>
            <person name="Labutti K."/>
            <person name="Salamov A."/>
            <person name="Andreopoulos B."/>
            <person name="Baker S."/>
            <person name="Barry K."/>
            <person name="Bills G."/>
            <person name="Bluhm B."/>
            <person name="Cannon C."/>
            <person name="Castanera R."/>
            <person name="Culley D."/>
            <person name="Daum C."/>
            <person name="Ezra D."/>
            <person name="Gonzalez J."/>
            <person name="Henrissat B."/>
            <person name="Kuo A."/>
            <person name="Liang C."/>
            <person name="Lipzen A."/>
            <person name="Lutzoni F."/>
            <person name="Magnuson J."/>
            <person name="Mondo S."/>
            <person name="Nolan M."/>
            <person name="Ohm R."/>
            <person name="Pangilinan J."/>
            <person name="Park H.-J."/>
            <person name="Ramirez L."/>
            <person name="Alfaro M."/>
            <person name="Sun H."/>
            <person name="Tritt A."/>
            <person name="Yoshinaga Y."/>
            <person name="Zwiers L.-H."/>
            <person name="Turgeon B."/>
            <person name="Goodwin S."/>
            <person name="Spatafora J."/>
            <person name="Crous P."/>
            <person name="Grigoriev I."/>
        </authorList>
    </citation>
    <scope>NUCLEOTIDE SEQUENCE</scope>
    <source>
        <strain evidence="1">SCOH1-5</strain>
    </source>
</reference>
<gene>
    <name evidence="1" type="ORF">CERZMDRAFT_87300</name>
</gene>
<keyword evidence="2" id="KW-1185">Reference proteome</keyword>
<evidence type="ECO:0000313" key="1">
    <source>
        <dbReference type="EMBL" id="KAF2208888.1"/>
    </source>
</evidence>
<dbReference type="Proteomes" id="UP000799539">
    <property type="component" value="Unassembled WGS sequence"/>
</dbReference>
<accession>A0A6A6F348</accession>
<proteinExistence type="predicted"/>
<dbReference type="EMBL" id="ML992690">
    <property type="protein sequence ID" value="KAF2208888.1"/>
    <property type="molecule type" value="Genomic_DNA"/>
</dbReference>
<evidence type="ECO:0000313" key="2">
    <source>
        <dbReference type="Proteomes" id="UP000799539"/>
    </source>
</evidence>
<protein>
    <submittedName>
        <fullName evidence="1">Uncharacterized protein</fullName>
    </submittedName>
</protein>